<dbReference type="PANTHER" id="PTHR23294:SF4">
    <property type="entry name" value="EXPRESSED PROTEIN"/>
    <property type="match status" value="1"/>
</dbReference>
<feature type="transmembrane region" description="Helical" evidence="5">
    <location>
        <begin position="121"/>
        <end position="140"/>
    </location>
</feature>
<gene>
    <name evidence="6" type="ORF">AWRI4619_LOCUS9519</name>
</gene>
<organism evidence="6 7">
    <name type="scientific">Aureobasidium vineae</name>
    <dbReference type="NCBI Taxonomy" id="2773715"/>
    <lineage>
        <taxon>Eukaryota</taxon>
        <taxon>Fungi</taxon>
        <taxon>Dikarya</taxon>
        <taxon>Ascomycota</taxon>
        <taxon>Pezizomycotina</taxon>
        <taxon>Dothideomycetes</taxon>
        <taxon>Dothideomycetidae</taxon>
        <taxon>Dothideales</taxon>
        <taxon>Saccotheciaceae</taxon>
        <taxon>Aureobasidium</taxon>
    </lineage>
</organism>
<protein>
    <recommendedName>
        <fullName evidence="8">MFS general substrate transporter</fullName>
    </recommendedName>
</protein>
<evidence type="ECO:0000256" key="3">
    <source>
        <dbReference type="ARBA" id="ARBA00022989"/>
    </source>
</evidence>
<comment type="caution">
    <text evidence="6">The sequence shown here is derived from an EMBL/GenBank/DDBJ whole genome shotgun (WGS) entry which is preliminary data.</text>
</comment>
<reference evidence="6" key="1">
    <citation type="submission" date="2020-06" db="EMBL/GenBank/DDBJ databases">
        <authorList>
            <person name="Onetto C."/>
        </authorList>
    </citation>
    <scope>NUCLEOTIDE SEQUENCE</scope>
</reference>
<evidence type="ECO:0000256" key="4">
    <source>
        <dbReference type="ARBA" id="ARBA00023136"/>
    </source>
</evidence>
<evidence type="ECO:0000256" key="1">
    <source>
        <dbReference type="ARBA" id="ARBA00004141"/>
    </source>
</evidence>
<dbReference type="EMBL" id="CAIJEN010000017">
    <property type="protein sequence ID" value="CAD0096917.1"/>
    <property type="molecule type" value="Genomic_DNA"/>
</dbReference>
<dbReference type="Pfam" id="PF05978">
    <property type="entry name" value="UNC-93"/>
    <property type="match status" value="1"/>
</dbReference>
<keyword evidence="7" id="KW-1185">Reference proteome</keyword>
<dbReference type="PANTHER" id="PTHR23294">
    <property type="entry name" value="ET TRANSLATION PRODUCT-RELATED"/>
    <property type="match status" value="1"/>
</dbReference>
<dbReference type="Proteomes" id="UP000716446">
    <property type="component" value="Unassembled WGS sequence"/>
</dbReference>
<comment type="subcellular location">
    <subcellularLocation>
        <location evidence="1">Membrane</location>
        <topology evidence="1">Multi-pass membrane protein</topology>
    </subcellularLocation>
</comment>
<sequence length="264" mass="28759">MNDPPVYADERVNMEEYKNSVPWWKRAYQDSFTQMMLLSMQSFCGPAMADAIAGLGGGGLASAQTNNIANAINYVMLALVCFLGGPLVNKLGVKWSLVIGAISFPIQGSSYYCNSKFGNQWYIIFGGFISGIGTGVRTVAVCPPPRARGKYLAFWIVARNLGQLVGGAINLSKNHVKGAEAGVTPDTYVAFLIIECLALPFALMISPLERVVRSDGTRILVSERVGTKQEFKLIKTTMASSLIVFSAAWAMWSFFVSTPHFLML</sequence>
<dbReference type="InterPro" id="IPR036259">
    <property type="entry name" value="MFS_trans_sf"/>
</dbReference>
<feature type="transmembrane region" description="Helical" evidence="5">
    <location>
        <begin position="233"/>
        <end position="255"/>
    </location>
</feature>
<dbReference type="InterPro" id="IPR051617">
    <property type="entry name" value="UNC-93-like_regulator"/>
</dbReference>
<feature type="transmembrane region" description="Helical" evidence="5">
    <location>
        <begin position="71"/>
        <end position="88"/>
    </location>
</feature>
<proteinExistence type="predicted"/>
<evidence type="ECO:0000256" key="2">
    <source>
        <dbReference type="ARBA" id="ARBA00022692"/>
    </source>
</evidence>
<dbReference type="AlphaFoldDB" id="A0A9N8PJ10"/>
<dbReference type="GO" id="GO:0016020">
    <property type="term" value="C:membrane"/>
    <property type="evidence" value="ECO:0007669"/>
    <property type="project" value="UniProtKB-SubCell"/>
</dbReference>
<evidence type="ECO:0000313" key="7">
    <source>
        <dbReference type="Proteomes" id="UP000716446"/>
    </source>
</evidence>
<name>A0A9N8PJ10_9PEZI</name>
<dbReference type="Gene3D" id="1.20.1250.20">
    <property type="entry name" value="MFS general substrate transporter like domains"/>
    <property type="match status" value="1"/>
</dbReference>
<evidence type="ECO:0000313" key="6">
    <source>
        <dbReference type="EMBL" id="CAD0096917.1"/>
    </source>
</evidence>
<feature type="transmembrane region" description="Helical" evidence="5">
    <location>
        <begin position="152"/>
        <end position="169"/>
    </location>
</feature>
<keyword evidence="4 5" id="KW-0472">Membrane</keyword>
<accession>A0A9N8PJ10</accession>
<dbReference type="InterPro" id="IPR010291">
    <property type="entry name" value="Ion_channel_UNC-93"/>
</dbReference>
<evidence type="ECO:0000256" key="5">
    <source>
        <dbReference type="SAM" id="Phobius"/>
    </source>
</evidence>
<keyword evidence="3 5" id="KW-1133">Transmembrane helix</keyword>
<feature type="transmembrane region" description="Helical" evidence="5">
    <location>
        <begin position="189"/>
        <end position="212"/>
    </location>
</feature>
<dbReference type="SUPFAM" id="SSF103473">
    <property type="entry name" value="MFS general substrate transporter"/>
    <property type="match status" value="1"/>
</dbReference>
<keyword evidence="2 5" id="KW-0812">Transmembrane</keyword>
<evidence type="ECO:0008006" key="8">
    <source>
        <dbReference type="Google" id="ProtNLM"/>
    </source>
</evidence>